<dbReference type="RefSeq" id="WP_176818388.1">
    <property type="nucleotide sequence ID" value="NZ_JABXWP010000016.1"/>
</dbReference>
<organism evidence="1 2">
    <name type="scientific">Lacticaseibacillus rhamnosus</name>
    <name type="common">Lactobacillus rhamnosus</name>
    <dbReference type="NCBI Taxonomy" id="47715"/>
    <lineage>
        <taxon>Bacteria</taxon>
        <taxon>Bacillati</taxon>
        <taxon>Bacillota</taxon>
        <taxon>Bacilli</taxon>
        <taxon>Lactobacillales</taxon>
        <taxon>Lactobacillaceae</taxon>
        <taxon>Lacticaseibacillus</taxon>
    </lineage>
</organism>
<dbReference type="EMBL" id="JABXWP010000016">
    <property type="protein sequence ID" value="NVO88948.1"/>
    <property type="molecule type" value="Genomic_DNA"/>
</dbReference>
<protein>
    <submittedName>
        <fullName evidence="1">Phage head closure protein</fullName>
    </submittedName>
</protein>
<sequence length="116" mass="12824">MMVQLANPIRLDKLLSFGSSTSKVNQNGVPIEDFKAMFFAWGGAWQLSSTQLLTLAGTNQAHIQVYVVRHREDWSGVQKCQFAGKTYQVTGIAQDSANTPTSYDLVTVEEVVKNGR</sequence>
<dbReference type="AlphaFoldDB" id="A0A7Y7QIK0"/>
<dbReference type="InterPro" id="IPR008767">
    <property type="entry name" value="Phage_SPP1_head-tail_adaptor"/>
</dbReference>
<reference evidence="1 2" key="1">
    <citation type="submission" date="2020-06" db="EMBL/GenBank/DDBJ databases">
        <title>Lactobacillus rhamnosus QC,genome.</title>
        <authorList>
            <person name="Yi H."/>
            <person name="Jin M."/>
        </authorList>
    </citation>
    <scope>NUCLEOTIDE SEQUENCE [LARGE SCALE GENOMIC DNA]</scope>
    <source>
        <strain evidence="1 2">QC</strain>
    </source>
</reference>
<dbReference type="NCBIfam" id="TIGR01563">
    <property type="entry name" value="gp16_SPP1"/>
    <property type="match status" value="1"/>
</dbReference>
<accession>A0A7Y7QIK0</accession>
<name>A0A7Y7QIK0_LACRH</name>
<dbReference type="Pfam" id="PF05521">
    <property type="entry name" value="Phage_HCP"/>
    <property type="match status" value="1"/>
</dbReference>
<evidence type="ECO:0000313" key="2">
    <source>
        <dbReference type="Proteomes" id="UP000542889"/>
    </source>
</evidence>
<dbReference type="Proteomes" id="UP000542889">
    <property type="component" value="Unassembled WGS sequence"/>
</dbReference>
<evidence type="ECO:0000313" key="1">
    <source>
        <dbReference type="EMBL" id="NVO88948.1"/>
    </source>
</evidence>
<proteinExistence type="predicted"/>
<comment type="caution">
    <text evidence="1">The sequence shown here is derived from an EMBL/GenBank/DDBJ whole genome shotgun (WGS) entry which is preliminary data.</text>
</comment>
<gene>
    <name evidence="1" type="ORF">HWN39_10705</name>
</gene>